<sequence length="515" mass="58096">MKKLTPIITLKLGSLAALLISFFLSNTLLAAENPNIIVILADDLGYSDLGIYGGEIETPNIDQLAREGVRFTGLKNASRCTPSRASFLTGRYSHSVGVGAMSKDENLPAYRGQLSADAPTIAEIMKAQGYATGIVGKWHQTYTGKSKQKALYPLDRGFDFFYGTWWGAKDYFSPKFMMKNDEHIPDDTKYPDDFYLTHALSDSAIEFVEAQIDQQKPFFLYLAHYAPHAPIQAPKDRVQKCIERYKVGFTQLQRERLKRQKKLGVAPKNAVLRDQANNWNKLSEKDKGEWVNTMATYAAMIEIMDDGIGQLIDVLKKKNQYDNTLIIFLSDNGSTPERKGKRNLANFCAELSNTPYSGVKAHALEGGISSPLIVSWPEQLAEYANQIRHGHCHIIDILPTCLEASGINFPGSFKGITPVRPDGISLMAGVKGAELEKRTFFWEHHKSRAVYHDGWKLVNDKSTWKLYDLKNDPSEQSDLSKQYPERTEELKVLWTKWGTDYGVIRLPSNQKKRKK</sequence>
<evidence type="ECO:0000313" key="8">
    <source>
        <dbReference type="Proteomes" id="UP001214250"/>
    </source>
</evidence>
<reference evidence="7 8" key="1">
    <citation type="submission" date="2023-02" db="EMBL/GenBank/DDBJ databases">
        <title>Genome sequence of Lentisphaera profundi SAORIC-696.</title>
        <authorList>
            <person name="Kim e."/>
            <person name="Cho J.-C."/>
            <person name="Choi A."/>
            <person name="Kang I."/>
        </authorList>
    </citation>
    <scope>NUCLEOTIDE SEQUENCE [LARGE SCALE GENOMIC DNA]</scope>
    <source>
        <strain evidence="7 8">SAORIC-696</strain>
    </source>
</reference>
<keyword evidence="8" id="KW-1185">Reference proteome</keyword>
<evidence type="ECO:0000256" key="5">
    <source>
        <dbReference type="SAM" id="SignalP"/>
    </source>
</evidence>
<dbReference type="SUPFAM" id="SSF53649">
    <property type="entry name" value="Alkaline phosphatase-like"/>
    <property type="match status" value="1"/>
</dbReference>
<proteinExistence type="inferred from homology"/>
<accession>A0ABY7VTQ6</accession>
<dbReference type="CDD" id="cd16025">
    <property type="entry name" value="PAS_like"/>
    <property type="match status" value="1"/>
</dbReference>
<evidence type="ECO:0000256" key="3">
    <source>
        <dbReference type="ARBA" id="ARBA00022801"/>
    </source>
</evidence>
<feature type="domain" description="Sulfatase N-terminal" evidence="6">
    <location>
        <begin position="34"/>
        <end position="407"/>
    </location>
</feature>
<dbReference type="InterPro" id="IPR017850">
    <property type="entry name" value="Alkaline_phosphatase_core_sf"/>
</dbReference>
<comment type="similarity">
    <text evidence="1">Belongs to the sulfatase family.</text>
</comment>
<protein>
    <submittedName>
        <fullName evidence="7">Arylsulfatase</fullName>
    </submittedName>
</protein>
<dbReference type="Proteomes" id="UP001214250">
    <property type="component" value="Chromosome 1"/>
</dbReference>
<keyword evidence="5" id="KW-0732">Signal</keyword>
<dbReference type="InterPro" id="IPR024607">
    <property type="entry name" value="Sulfatase_CS"/>
</dbReference>
<dbReference type="PANTHER" id="PTHR42693">
    <property type="entry name" value="ARYLSULFATASE FAMILY MEMBER"/>
    <property type="match status" value="1"/>
</dbReference>
<dbReference type="InterPro" id="IPR050738">
    <property type="entry name" value="Sulfatase"/>
</dbReference>
<organism evidence="7 8">
    <name type="scientific">Lentisphaera profundi</name>
    <dbReference type="NCBI Taxonomy" id="1658616"/>
    <lineage>
        <taxon>Bacteria</taxon>
        <taxon>Pseudomonadati</taxon>
        <taxon>Lentisphaerota</taxon>
        <taxon>Lentisphaeria</taxon>
        <taxon>Lentisphaerales</taxon>
        <taxon>Lentisphaeraceae</taxon>
        <taxon>Lentisphaera</taxon>
    </lineage>
</organism>
<name>A0ABY7VTQ6_9BACT</name>
<dbReference type="EMBL" id="CP117811">
    <property type="protein sequence ID" value="WDE97291.1"/>
    <property type="molecule type" value="Genomic_DNA"/>
</dbReference>
<feature type="chain" id="PRO_5046526629" evidence="5">
    <location>
        <begin position="31"/>
        <end position="515"/>
    </location>
</feature>
<gene>
    <name evidence="7" type="ORF">PQO03_04910</name>
</gene>
<keyword evidence="4" id="KW-0106">Calcium</keyword>
<evidence type="ECO:0000259" key="6">
    <source>
        <dbReference type="Pfam" id="PF00884"/>
    </source>
</evidence>
<dbReference type="Gene3D" id="3.40.720.10">
    <property type="entry name" value="Alkaline Phosphatase, subunit A"/>
    <property type="match status" value="1"/>
</dbReference>
<keyword evidence="2" id="KW-0479">Metal-binding</keyword>
<evidence type="ECO:0000256" key="2">
    <source>
        <dbReference type="ARBA" id="ARBA00022723"/>
    </source>
</evidence>
<evidence type="ECO:0000256" key="4">
    <source>
        <dbReference type="ARBA" id="ARBA00022837"/>
    </source>
</evidence>
<dbReference type="RefSeq" id="WP_274151594.1">
    <property type="nucleotide sequence ID" value="NZ_CP117811.1"/>
</dbReference>
<dbReference type="PANTHER" id="PTHR42693:SF53">
    <property type="entry name" value="ENDO-4-O-SULFATASE"/>
    <property type="match status" value="1"/>
</dbReference>
<dbReference type="InterPro" id="IPR000917">
    <property type="entry name" value="Sulfatase_N"/>
</dbReference>
<evidence type="ECO:0000313" key="7">
    <source>
        <dbReference type="EMBL" id="WDE97291.1"/>
    </source>
</evidence>
<dbReference type="Gene3D" id="3.30.1120.10">
    <property type="match status" value="1"/>
</dbReference>
<dbReference type="PROSITE" id="PS00149">
    <property type="entry name" value="SULFATASE_2"/>
    <property type="match status" value="1"/>
</dbReference>
<feature type="signal peptide" evidence="5">
    <location>
        <begin position="1"/>
        <end position="30"/>
    </location>
</feature>
<dbReference type="Pfam" id="PF00884">
    <property type="entry name" value="Sulfatase"/>
    <property type="match status" value="1"/>
</dbReference>
<keyword evidence="3" id="KW-0378">Hydrolase</keyword>
<evidence type="ECO:0000256" key="1">
    <source>
        <dbReference type="ARBA" id="ARBA00008779"/>
    </source>
</evidence>